<organism evidence="1 2">
    <name type="scientific">Pleurodeles waltl</name>
    <name type="common">Iberian ribbed newt</name>
    <dbReference type="NCBI Taxonomy" id="8319"/>
    <lineage>
        <taxon>Eukaryota</taxon>
        <taxon>Metazoa</taxon>
        <taxon>Chordata</taxon>
        <taxon>Craniata</taxon>
        <taxon>Vertebrata</taxon>
        <taxon>Euteleostomi</taxon>
        <taxon>Amphibia</taxon>
        <taxon>Batrachia</taxon>
        <taxon>Caudata</taxon>
        <taxon>Salamandroidea</taxon>
        <taxon>Salamandridae</taxon>
        <taxon>Pleurodelinae</taxon>
        <taxon>Pleurodeles</taxon>
    </lineage>
</organism>
<reference evidence="1" key="1">
    <citation type="journal article" date="2022" name="bioRxiv">
        <title>Sequencing and chromosome-scale assembly of the giantPleurodeles waltlgenome.</title>
        <authorList>
            <person name="Brown T."/>
            <person name="Elewa A."/>
            <person name="Iarovenko S."/>
            <person name="Subramanian E."/>
            <person name="Araus A.J."/>
            <person name="Petzold A."/>
            <person name="Susuki M."/>
            <person name="Suzuki K.-i.T."/>
            <person name="Hayashi T."/>
            <person name="Toyoda A."/>
            <person name="Oliveira C."/>
            <person name="Osipova E."/>
            <person name="Leigh N.D."/>
            <person name="Simon A."/>
            <person name="Yun M.H."/>
        </authorList>
    </citation>
    <scope>NUCLEOTIDE SEQUENCE</scope>
    <source>
        <strain evidence="1">20211129_DDA</strain>
        <tissue evidence="1">Liver</tissue>
    </source>
</reference>
<evidence type="ECO:0000313" key="1">
    <source>
        <dbReference type="EMBL" id="KAJ1162821.1"/>
    </source>
</evidence>
<sequence length="110" mass="11341">MCDCPGSCPPGHRLPICAGRCSAPSTSTALSCGRTRSPVPFQACNLRVGRLLAPVLVSTSPGAHKLCFLLAAVSGGLRRPQGTPSRSVLDGSRRTMAAAVLNAPRAEEKS</sequence>
<dbReference type="AlphaFoldDB" id="A0AAV7SFK4"/>
<keyword evidence="2" id="KW-1185">Reference proteome</keyword>
<dbReference type="EMBL" id="JANPWB010000008">
    <property type="protein sequence ID" value="KAJ1162821.1"/>
    <property type="molecule type" value="Genomic_DNA"/>
</dbReference>
<evidence type="ECO:0000313" key="2">
    <source>
        <dbReference type="Proteomes" id="UP001066276"/>
    </source>
</evidence>
<name>A0AAV7SFK4_PLEWA</name>
<gene>
    <name evidence="1" type="ORF">NDU88_003286</name>
</gene>
<dbReference type="Proteomes" id="UP001066276">
    <property type="component" value="Chromosome 4_2"/>
</dbReference>
<comment type="caution">
    <text evidence="1">The sequence shown here is derived from an EMBL/GenBank/DDBJ whole genome shotgun (WGS) entry which is preliminary data.</text>
</comment>
<protein>
    <submittedName>
        <fullName evidence="1">Uncharacterized protein</fullName>
    </submittedName>
</protein>
<accession>A0AAV7SFK4</accession>
<proteinExistence type="predicted"/>